<dbReference type="InterPro" id="IPR042177">
    <property type="entry name" value="Cell/Rod_1"/>
</dbReference>
<dbReference type="InterPro" id="IPR007221">
    <property type="entry name" value="MreC"/>
</dbReference>
<dbReference type="InterPro" id="IPR055342">
    <property type="entry name" value="MreC_beta-barrel_core"/>
</dbReference>
<evidence type="ECO:0000259" key="7">
    <source>
        <dbReference type="Pfam" id="PF04085"/>
    </source>
</evidence>
<accession>A0A0F9M2H8</accession>
<dbReference type="Gene3D" id="2.40.10.340">
    <property type="entry name" value="Rod shape-determining protein MreC, domain 1"/>
    <property type="match status" value="1"/>
</dbReference>
<feature type="coiled-coil region" evidence="5">
    <location>
        <begin position="74"/>
        <end position="101"/>
    </location>
</feature>
<keyword evidence="5" id="KW-0175">Coiled coil</keyword>
<feature type="domain" description="Rod shape-determining protein MreC beta-barrel core" evidence="7">
    <location>
        <begin position="129"/>
        <end position="240"/>
    </location>
</feature>
<evidence type="ECO:0000256" key="2">
    <source>
        <dbReference type="ARBA" id="ARBA00013855"/>
    </source>
</evidence>
<dbReference type="EMBL" id="LAZR01009741">
    <property type="protein sequence ID" value="KKM70835.1"/>
    <property type="molecule type" value="Genomic_DNA"/>
</dbReference>
<evidence type="ECO:0000256" key="6">
    <source>
        <dbReference type="SAM" id="Phobius"/>
    </source>
</evidence>
<keyword evidence="6" id="KW-0812">Transmembrane</keyword>
<dbReference type="PANTHER" id="PTHR34138:SF1">
    <property type="entry name" value="CELL SHAPE-DETERMINING PROTEIN MREC"/>
    <property type="match status" value="1"/>
</dbReference>
<dbReference type="PIRSF" id="PIRSF038471">
    <property type="entry name" value="MreC"/>
    <property type="match status" value="1"/>
</dbReference>
<protein>
    <recommendedName>
        <fullName evidence="2">Cell shape-determining protein MreC</fullName>
    </recommendedName>
    <alternativeName>
        <fullName evidence="4">Cell shape protein MreC</fullName>
    </alternativeName>
</protein>
<reference evidence="8" key="1">
    <citation type="journal article" date="2015" name="Nature">
        <title>Complex archaea that bridge the gap between prokaryotes and eukaryotes.</title>
        <authorList>
            <person name="Spang A."/>
            <person name="Saw J.H."/>
            <person name="Jorgensen S.L."/>
            <person name="Zaremba-Niedzwiedzka K."/>
            <person name="Martijn J."/>
            <person name="Lind A.E."/>
            <person name="van Eijk R."/>
            <person name="Schleper C."/>
            <person name="Guy L."/>
            <person name="Ettema T.J."/>
        </authorList>
    </citation>
    <scope>NUCLEOTIDE SEQUENCE</scope>
</reference>
<evidence type="ECO:0000256" key="4">
    <source>
        <dbReference type="ARBA" id="ARBA00032089"/>
    </source>
</evidence>
<organism evidence="8">
    <name type="scientific">marine sediment metagenome</name>
    <dbReference type="NCBI Taxonomy" id="412755"/>
    <lineage>
        <taxon>unclassified sequences</taxon>
        <taxon>metagenomes</taxon>
        <taxon>ecological metagenomes</taxon>
    </lineage>
</organism>
<evidence type="ECO:0000256" key="5">
    <source>
        <dbReference type="SAM" id="Coils"/>
    </source>
</evidence>
<dbReference type="Gene3D" id="2.40.10.350">
    <property type="entry name" value="Rod shape-determining protein MreC, domain 2"/>
    <property type="match status" value="1"/>
</dbReference>
<keyword evidence="3" id="KW-0133">Cell shape</keyword>
<gene>
    <name evidence="8" type="ORF">LCGC14_1436690</name>
</gene>
<keyword evidence="6" id="KW-0472">Membrane</keyword>
<dbReference type="GO" id="GO:0008360">
    <property type="term" value="P:regulation of cell shape"/>
    <property type="evidence" value="ECO:0007669"/>
    <property type="project" value="UniProtKB-KW"/>
</dbReference>
<feature type="non-terminal residue" evidence="8">
    <location>
        <position position="240"/>
    </location>
</feature>
<comment type="similarity">
    <text evidence="1">Belongs to the MreC family.</text>
</comment>
<sequence length="240" mass="26894">MKQYYRRSNLKNRVTLAVFLIIAIFLMTIYYRKPDTSVLQFAKRGAVNVVAYVQLGAKNVLAPAYNGWIYVLELKDAKNDNMLLREELTSLKDRLNDLRIIQEQNDRLTKLVGLRAMKDFETVMALPVGTSSNNYESSIIIDKGLRDGVKNRMPVFNKDGLVGQVVNAAMFASQVQLITDNRSGVAAEIVGRDEKGLLQGTFDNDLEMTLVRKTAKIKPGDMVVTSGLGGVYPRKLFIGR</sequence>
<dbReference type="Pfam" id="PF04085">
    <property type="entry name" value="MreC"/>
    <property type="match status" value="1"/>
</dbReference>
<dbReference type="PANTHER" id="PTHR34138">
    <property type="entry name" value="CELL SHAPE-DETERMINING PROTEIN MREC"/>
    <property type="match status" value="1"/>
</dbReference>
<feature type="transmembrane region" description="Helical" evidence="6">
    <location>
        <begin position="12"/>
        <end position="31"/>
    </location>
</feature>
<dbReference type="InterPro" id="IPR042175">
    <property type="entry name" value="Cell/Rod_MreC_2"/>
</dbReference>
<keyword evidence="6" id="KW-1133">Transmembrane helix</keyword>
<dbReference type="AlphaFoldDB" id="A0A0F9M2H8"/>
<dbReference type="NCBIfam" id="TIGR00219">
    <property type="entry name" value="mreC"/>
    <property type="match status" value="1"/>
</dbReference>
<evidence type="ECO:0000313" key="8">
    <source>
        <dbReference type="EMBL" id="KKM70835.1"/>
    </source>
</evidence>
<name>A0A0F9M2H8_9ZZZZ</name>
<evidence type="ECO:0000256" key="1">
    <source>
        <dbReference type="ARBA" id="ARBA00009369"/>
    </source>
</evidence>
<evidence type="ECO:0000256" key="3">
    <source>
        <dbReference type="ARBA" id="ARBA00022960"/>
    </source>
</evidence>
<dbReference type="GO" id="GO:0005886">
    <property type="term" value="C:plasma membrane"/>
    <property type="evidence" value="ECO:0007669"/>
    <property type="project" value="TreeGrafter"/>
</dbReference>
<proteinExistence type="inferred from homology"/>
<comment type="caution">
    <text evidence="8">The sequence shown here is derived from an EMBL/GenBank/DDBJ whole genome shotgun (WGS) entry which is preliminary data.</text>
</comment>